<name>A0ABW4TMG6_9ACTN</name>
<dbReference type="PANTHER" id="PTHR30055">
    <property type="entry name" value="HTH-TYPE TRANSCRIPTIONAL REGULATOR RUTR"/>
    <property type="match status" value="1"/>
</dbReference>
<dbReference type="InterPro" id="IPR004111">
    <property type="entry name" value="Repressor_TetR_C"/>
</dbReference>
<comment type="caution">
    <text evidence="6">The sequence shown here is derived from an EMBL/GenBank/DDBJ whole genome shotgun (WGS) entry which is preliminary data.</text>
</comment>
<keyword evidence="1" id="KW-0805">Transcription regulation</keyword>
<reference evidence="7" key="1">
    <citation type="journal article" date="2019" name="Int. J. Syst. Evol. Microbiol.">
        <title>The Global Catalogue of Microorganisms (GCM) 10K type strain sequencing project: providing services to taxonomists for standard genome sequencing and annotation.</title>
        <authorList>
            <consortium name="The Broad Institute Genomics Platform"/>
            <consortium name="The Broad Institute Genome Sequencing Center for Infectious Disease"/>
            <person name="Wu L."/>
            <person name="Ma J."/>
        </authorList>
    </citation>
    <scope>NUCLEOTIDE SEQUENCE [LARGE SCALE GENOMIC DNA]</scope>
    <source>
        <strain evidence="7">CGMCC 1.12477</strain>
    </source>
</reference>
<keyword evidence="2 4" id="KW-0238">DNA-binding</keyword>
<sequence>MSTKGASSGTAAKKRRPRDSLSRDVILEAAETIAVRDGLEGLTFAALGQELHAHATSIYRHFRDKDELVLELIDVLRAKSYDKELTSTGDWREDLRFTAKAIHANYQRYPSLAHQMSVRTTRRPTEFRNVEFALDALRRAGLDDASAATTLRVFGNFVRSTSAMEASIRALPDKVRATDELAWEIEYRQLPAEEFPNISRMSDGLMTVGDPQIFEEALEMMLDAIELRAQRQAADGG</sequence>
<evidence type="ECO:0000256" key="4">
    <source>
        <dbReference type="PROSITE-ProRule" id="PRU00335"/>
    </source>
</evidence>
<evidence type="ECO:0000259" key="5">
    <source>
        <dbReference type="PROSITE" id="PS50977"/>
    </source>
</evidence>
<accession>A0ABW4TMG6</accession>
<protein>
    <submittedName>
        <fullName evidence="6">TetR/AcrR family transcriptional regulator</fullName>
    </submittedName>
</protein>
<feature type="domain" description="HTH tetR-type" evidence="5">
    <location>
        <begin position="20"/>
        <end position="80"/>
    </location>
</feature>
<evidence type="ECO:0000256" key="1">
    <source>
        <dbReference type="ARBA" id="ARBA00023015"/>
    </source>
</evidence>
<dbReference type="RefSeq" id="WP_343917605.1">
    <property type="nucleotide sequence ID" value="NZ_BAAAJT010000002.1"/>
</dbReference>
<dbReference type="SUPFAM" id="SSF46689">
    <property type="entry name" value="Homeodomain-like"/>
    <property type="match status" value="1"/>
</dbReference>
<evidence type="ECO:0000313" key="6">
    <source>
        <dbReference type="EMBL" id="MFD1946959.1"/>
    </source>
</evidence>
<evidence type="ECO:0000256" key="2">
    <source>
        <dbReference type="ARBA" id="ARBA00023125"/>
    </source>
</evidence>
<evidence type="ECO:0000256" key="3">
    <source>
        <dbReference type="ARBA" id="ARBA00023163"/>
    </source>
</evidence>
<dbReference type="EMBL" id="JBHUGD010000003">
    <property type="protein sequence ID" value="MFD1946959.1"/>
    <property type="molecule type" value="Genomic_DNA"/>
</dbReference>
<feature type="DNA-binding region" description="H-T-H motif" evidence="4">
    <location>
        <begin position="43"/>
        <end position="62"/>
    </location>
</feature>
<dbReference type="InterPro" id="IPR036271">
    <property type="entry name" value="Tet_transcr_reg_TetR-rel_C_sf"/>
</dbReference>
<evidence type="ECO:0000313" key="7">
    <source>
        <dbReference type="Proteomes" id="UP001597351"/>
    </source>
</evidence>
<keyword evidence="7" id="KW-1185">Reference proteome</keyword>
<organism evidence="6 7">
    <name type="scientific">Nocardioides aestuarii</name>
    <dbReference type="NCBI Taxonomy" id="252231"/>
    <lineage>
        <taxon>Bacteria</taxon>
        <taxon>Bacillati</taxon>
        <taxon>Actinomycetota</taxon>
        <taxon>Actinomycetes</taxon>
        <taxon>Propionibacteriales</taxon>
        <taxon>Nocardioidaceae</taxon>
        <taxon>Nocardioides</taxon>
    </lineage>
</organism>
<dbReference type="Gene3D" id="1.10.10.60">
    <property type="entry name" value="Homeodomain-like"/>
    <property type="match status" value="1"/>
</dbReference>
<proteinExistence type="predicted"/>
<dbReference type="InterPro" id="IPR050109">
    <property type="entry name" value="HTH-type_TetR-like_transc_reg"/>
</dbReference>
<keyword evidence="3" id="KW-0804">Transcription</keyword>
<dbReference type="Gene3D" id="1.10.357.10">
    <property type="entry name" value="Tetracycline Repressor, domain 2"/>
    <property type="match status" value="1"/>
</dbReference>
<dbReference type="Proteomes" id="UP001597351">
    <property type="component" value="Unassembled WGS sequence"/>
</dbReference>
<dbReference type="InterPro" id="IPR001647">
    <property type="entry name" value="HTH_TetR"/>
</dbReference>
<dbReference type="Pfam" id="PF02909">
    <property type="entry name" value="TetR_C_1"/>
    <property type="match status" value="1"/>
</dbReference>
<dbReference type="Pfam" id="PF00440">
    <property type="entry name" value="TetR_N"/>
    <property type="match status" value="1"/>
</dbReference>
<dbReference type="PROSITE" id="PS50977">
    <property type="entry name" value="HTH_TETR_2"/>
    <property type="match status" value="1"/>
</dbReference>
<dbReference type="PANTHER" id="PTHR30055:SF151">
    <property type="entry name" value="TRANSCRIPTIONAL REGULATORY PROTEIN"/>
    <property type="match status" value="1"/>
</dbReference>
<gene>
    <name evidence="6" type="ORF">ACFSDE_09150</name>
</gene>
<dbReference type="SUPFAM" id="SSF48498">
    <property type="entry name" value="Tetracyclin repressor-like, C-terminal domain"/>
    <property type="match status" value="1"/>
</dbReference>
<dbReference type="InterPro" id="IPR009057">
    <property type="entry name" value="Homeodomain-like_sf"/>
</dbReference>